<reference evidence="1" key="1">
    <citation type="journal article" date="2018" name="Genome Biol. Evol.">
        <title>Genomics and development of Lentinus tigrinus, a white-rot wood-decaying mushroom with dimorphic fruiting bodies.</title>
        <authorList>
            <person name="Wu B."/>
            <person name="Xu Z."/>
            <person name="Knudson A."/>
            <person name="Carlson A."/>
            <person name="Chen N."/>
            <person name="Kovaka S."/>
            <person name="LaButti K."/>
            <person name="Lipzen A."/>
            <person name="Pennachio C."/>
            <person name="Riley R."/>
            <person name="Schakwitz W."/>
            <person name="Umezawa K."/>
            <person name="Ohm R.A."/>
            <person name="Grigoriev I.V."/>
            <person name="Nagy L.G."/>
            <person name="Gibbons J."/>
            <person name="Hibbett D."/>
        </authorList>
    </citation>
    <scope>NUCLEOTIDE SEQUENCE [LARGE SCALE GENOMIC DNA]</scope>
    <source>
        <strain evidence="1">ALCF2SS1-6</strain>
    </source>
</reference>
<name>A0A5C2S2W7_9APHY</name>
<evidence type="ECO:0000313" key="2">
    <source>
        <dbReference type="Proteomes" id="UP000313359"/>
    </source>
</evidence>
<sequence>MSKKASAFPKARRFAVVRMDPVAMVEHLQDPLATNAARAMRPKKYLVYLEFPQDLPMPDSSYCRYRVNAVAARLRPPVPEKGITRDMVVPIYPNTHRARDDVKIASTPVFPFSNCYFWIDARMSLRVRVSRNREYENDSAYQLDISQHVALSDAFEHDFARINQFWRERPTAYVEGLEAHMDGVFSTALSSLDTDEFAFEDDHMSSDSSLEPDPLLNATPPIPPSITDILSMNVFGWDDDPSFQFIPLVDLWLDLKEHLSEDSIPNPVGLWKEQEWVGDHQGLARAAQENAAAA</sequence>
<gene>
    <name evidence="1" type="ORF">L227DRAFT_200943</name>
</gene>
<protein>
    <submittedName>
        <fullName evidence="1">Uncharacterized protein</fullName>
    </submittedName>
</protein>
<dbReference type="STRING" id="1328759.A0A5C2S2W7"/>
<organism evidence="1 2">
    <name type="scientific">Lentinus tigrinus ALCF2SS1-6</name>
    <dbReference type="NCBI Taxonomy" id="1328759"/>
    <lineage>
        <taxon>Eukaryota</taxon>
        <taxon>Fungi</taxon>
        <taxon>Dikarya</taxon>
        <taxon>Basidiomycota</taxon>
        <taxon>Agaricomycotina</taxon>
        <taxon>Agaricomycetes</taxon>
        <taxon>Polyporales</taxon>
        <taxon>Polyporaceae</taxon>
        <taxon>Lentinus</taxon>
    </lineage>
</organism>
<accession>A0A5C2S2W7</accession>
<dbReference type="AlphaFoldDB" id="A0A5C2S2W7"/>
<keyword evidence="2" id="KW-1185">Reference proteome</keyword>
<dbReference type="Proteomes" id="UP000313359">
    <property type="component" value="Unassembled WGS sequence"/>
</dbReference>
<dbReference type="EMBL" id="ML122278">
    <property type="protein sequence ID" value="RPD57913.1"/>
    <property type="molecule type" value="Genomic_DNA"/>
</dbReference>
<dbReference type="OrthoDB" id="2930792at2759"/>
<evidence type="ECO:0000313" key="1">
    <source>
        <dbReference type="EMBL" id="RPD57913.1"/>
    </source>
</evidence>
<proteinExistence type="predicted"/>